<gene>
    <name evidence="1" type="ORF">ACFP50_36715</name>
</gene>
<organism evidence="1 2">
    <name type="scientific">Streptomyces pratens</name>
    <dbReference type="NCBI Taxonomy" id="887456"/>
    <lineage>
        <taxon>Bacteria</taxon>
        <taxon>Bacillati</taxon>
        <taxon>Actinomycetota</taxon>
        <taxon>Actinomycetes</taxon>
        <taxon>Kitasatosporales</taxon>
        <taxon>Streptomycetaceae</taxon>
        <taxon>Streptomyces</taxon>
    </lineage>
</organism>
<sequence>MVPTTIGFPLSEVSDVNTPQPVTKDDIDVMDAMAATPRRHRFRLNTRTLLDLPSQESADDTAVFPSRTLLRMLVEINSL</sequence>
<proteinExistence type="predicted"/>
<evidence type="ECO:0000313" key="2">
    <source>
        <dbReference type="Proteomes" id="UP001596242"/>
    </source>
</evidence>
<protein>
    <submittedName>
        <fullName evidence="1">Uncharacterized protein</fullName>
    </submittedName>
</protein>
<evidence type="ECO:0000313" key="1">
    <source>
        <dbReference type="EMBL" id="MFC6060740.1"/>
    </source>
</evidence>
<dbReference type="RefSeq" id="WP_386407293.1">
    <property type="nucleotide sequence ID" value="NZ_JBHSPT010000137.1"/>
</dbReference>
<dbReference type="EMBL" id="JBHSPT010000137">
    <property type="protein sequence ID" value="MFC6060740.1"/>
    <property type="molecule type" value="Genomic_DNA"/>
</dbReference>
<reference evidence="2" key="1">
    <citation type="journal article" date="2019" name="Int. J. Syst. Evol. Microbiol.">
        <title>The Global Catalogue of Microorganisms (GCM) 10K type strain sequencing project: providing services to taxonomists for standard genome sequencing and annotation.</title>
        <authorList>
            <consortium name="The Broad Institute Genomics Platform"/>
            <consortium name="The Broad Institute Genome Sequencing Center for Infectious Disease"/>
            <person name="Wu L."/>
            <person name="Ma J."/>
        </authorList>
    </citation>
    <scope>NUCLEOTIDE SEQUENCE [LARGE SCALE GENOMIC DNA]</scope>
    <source>
        <strain evidence="2">JCM 12763</strain>
    </source>
</reference>
<accession>A0ABW1MBQ5</accession>
<name>A0ABW1MBQ5_9ACTN</name>
<comment type="caution">
    <text evidence="1">The sequence shown here is derived from an EMBL/GenBank/DDBJ whole genome shotgun (WGS) entry which is preliminary data.</text>
</comment>
<keyword evidence="2" id="KW-1185">Reference proteome</keyword>
<dbReference type="Proteomes" id="UP001596242">
    <property type="component" value="Unassembled WGS sequence"/>
</dbReference>